<evidence type="ECO:0000313" key="6">
    <source>
        <dbReference type="EMBL" id="SHH34277.1"/>
    </source>
</evidence>
<keyword evidence="1" id="KW-0560">Oxidoreductase</keyword>
<evidence type="ECO:0000256" key="3">
    <source>
        <dbReference type="PIRSR" id="PIRSR000103-1"/>
    </source>
</evidence>
<dbReference type="AlphaFoldDB" id="A0A1M5S6Q1"/>
<name>A0A1M5S6Q1_9RHOB</name>
<dbReference type="EMBL" id="FQWM01000004">
    <property type="protein sequence ID" value="SHH34277.1"/>
    <property type="molecule type" value="Genomic_DNA"/>
</dbReference>
<feature type="domain" description="6-phosphogluconate dehydrogenase NADP-binding" evidence="4">
    <location>
        <begin position="3"/>
        <end position="154"/>
    </location>
</feature>
<sequence length="285" mass="30179">MSEVGVVGLGRMGSAIALRMSEQGHSVLGWTRSRREVEGIASAPDLETLCKRCETLILSLYDDTAVADVLDRLLELDLTGRLIIDTSTVVPDVLRTRMNALSDKGATAIDAPISGGPELVATGKCGIFIGGEPEAAERSRTYLAALSERIFHVGPLGAGLAMKTVNNGMIQVYMTGLGTFLPVAQRAGLPLETVLRILCGGPAGMPMVRDRIEKILGQDDTVGFDIVSALKDARVFSAVTESYGISAPILELTMAQMSEAIEDGDGDTDVARLLARAYARGALDK</sequence>
<dbReference type="InterPro" id="IPR051265">
    <property type="entry name" value="HIBADH-related_NP60_sf"/>
</dbReference>
<dbReference type="InterPro" id="IPR006115">
    <property type="entry name" value="6PGDH_NADP-bd"/>
</dbReference>
<dbReference type="Gene3D" id="1.10.1040.10">
    <property type="entry name" value="N-(1-d-carboxylethyl)-l-norvaline Dehydrogenase, domain 2"/>
    <property type="match status" value="1"/>
</dbReference>
<dbReference type="Gene3D" id="3.40.50.720">
    <property type="entry name" value="NAD(P)-binding Rossmann-like Domain"/>
    <property type="match status" value="1"/>
</dbReference>
<dbReference type="PANTHER" id="PTHR43580:SF2">
    <property type="entry name" value="CYTOKINE-LIKE NUCLEAR FACTOR N-PAC"/>
    <property type="match status" value="1"/>
</dbReference>
<dbReference type="GO" id="GO:0051287">
    <property type="term" value="F:NAD binding"/>
    <property type="evidence" value="ECO:0007669"/>
    <property type="project" value="InterPro"/>
</dbReference>
<evidence type="ECO:0000313" key="7">
    <source>
        <dbReference type="Proteomes" id="UP000184211"/>
    </source>
</evidence>
<dbReference type="PANTHER" id="PTHR43580">
    <property type="entry name" value="OXIDOREDUCTASE GLYR1-RELATED"/>
    <property type="match status" value="1"/>
</dbReference>
<dbReference type="Proteomes" id="UP000184211">
    <property type="component" value="Unassembled WGS sequence"/>
</dbReference>
<dbReference type="GO" id="GO:0016491">
    <property type="term" value="F:oxidoreductase activity"/>
    <property type="evidence" value="ECO:0007669"/>
    <property type="project" value="UniProtKB-KW"/>
</dbReference>
<gene>
    <name evidence="6" type="ORF">SAMN04488044_2404</name>
</gene>
<feature type="domain" description="3-hydroxyisobutyrate dehydrogenase-like NAD-binding" evidence="5">
    <location>
        <begin position="157"/>
        <end position="274"/>
    </location>
</feature>
<dbReference type="SUPFAM" id="SSF51735">
    <property type="entry name" value="NAD(P)-binding Rossmann-fold domains"/>
    <property type="match status" value="1"/>
</dbReference>
<dbReference type="SUPFAM" id="SSF48179">
    <property type="entry name" value="6-phosphogluconate dehydrogenase C-terminal domain-like"/>
    <property type="match status" value="1"/>
</dbReference>
<dbReference type="GO" id="GO:0050661">
    <property type="term" value="F:NADP binding"/>
    <property type="evidence" value="ECO:0007669"/>
    <property type="project" value="InterPro"/>
</dbReference>
<accession>A0A1M5S6Q1</accession>
<protein>
    <submittedName>
        <fullName evidence="6">3-hydroxyisobutyrate dehydrogenase</fullName>
    </submittedName>
</protein>
<dbReference type="InterPro" id="IPR013328">
    <property type="entry name" value="6PGD_dom2"/>
</dbReference>
<dbReference type="PIRSF" id="PIRSF000103">
    <property type="entry name" value="HIBADH"/>
    <property type="match status" value="1"/>
</dbReference>
<keyword evidence="7" id="KW-1185">Reference proteome</keyword>
<evidence type="ECO:0000256" key="1">
    <source>
        <dbReference type="ARBA" id="ARBA00023002"/>
    </source>
</evidence>
<evidence type="ECO:0000259" key="4">
    <source>
        <dbReference type="Pfam" id="PF03446"/>
    </source>
</evidence>
<reference evidence="7" key="1">
    <citation type="submission" date="2016-11" db="EMBL/GenBank/DDBJ databases">
        <authorList>
            <person name="Varghese N."/>
            <person name="Submissions S."/>
        </authorList>
    </citation>
    <scope>NUCLEOTIDE SEQUENCE [LARGE SCALE GENOMIC DNA]</scope>
    <source>
        <strain evidence="7">DSM 28223</strain>
    </source>
</reference>
<proteinExistence type="predicted"/>
<dbReference type="Pfam" id="PF14833">
    <property type="entry name" value="NAD_binding_11"/>
    <property type="match status" value="1"/>
</dbReference>
<evidence type="ECO:0000259" key="5">
    <source>
        <dbReference type="Pfam" id="PF14833"/>
    </source>
</evidence>
<evidence type="ECO:0000256" key="2">
    <source>
        <dbReference type="ARBA" id="ARBA00023027"/>
    </source>
</evidence>
<feature type="active site" evidence="3">
    <location>
        <position position="163"/>
    </location>
</feature>
<dbReference type="Pfam" id="PF03446">
    <property type="entry name" value="NAD_binding_2"/>
    <property type="match status" value="1"/>
</dbReference>
<dbReference type="InterPro" id="IPR029154">
    <property type="entry name" value="HIBADH-like_NADP-bd"/>
</dbReference>
<keyword evidence="2" id="KW-0520">NAD</keyword>
<dbReference type="InterPro" id="IPR008927">
    <property type="entry name" value="6-PGluconate_DH-like_C_sf"/>
</dbReference>
<organism evidence="6 7">
    <name type="scientific">Cognatishimia maritima</name>
    <dbReference type="NCBI Taxonomy" id="870908"/>
    <lineage>
        <taxon>Bacteria</taxon>
        <taxon>Pseudomonadati</taxon>
        <taxon>Pseudomonadota</taxon>
        <taxon>Alphaproteobacteria</taxon>
        <taxon>Rhodobacterales</taxon>
        <taxon>Paracoccaceae</taxon>
        <taxon>Cognatishimia</taxon>
    </lineage>
</organism>
<dbReference type="InterPro" id="IPR015815">
    <property type="entry name" value="HIBADH-related"/>
</dbReference>
<dbReference type="InterPro" id="IPR036291">
    <property type="entry name" value="NAD(P)-bd_dom_sf"/>
</dbReference>
<dbReference type="STRING" id="870908.SAMN04488044_2404"/>